<reference evidence="2" key="1">
    <citation type="journal article" date="2019" name="Environ. Microbiol.">
        <title>Fungal ecological strategies reflected in gene transcription - a case study of two litter decomposers.</title>
        <authorList>
            <person name="Barbi F."/>
            <person name="Kohler A."/>
            <person name="Barry K."/>
            <person name="Baskaran P."/>
            <person name="Daum C."/>
            <person name="Fauchery L."/>
            <person name="Ihrmark K."/>
            <person name="Kuo A."/>
            <person name="LaButti K."/>
            <person name="Lipzen A."/>
            <person name="Morin E."/>
            <person name="Grigoriev I.V."/>
            <person name="Henrissat B."/>
            <person name="Lindahl B."/>
            <person name="Martin F."/>
        </authorList>
    </citation>
    <scope>NUCLEOTIDE SEQUENCE</scope>
    <source>
        <strain evidence="2">JB14</strain>
    </source>
</reference>
<dbReference type="AlphaFoldDB" id="A0A6A4GRR7"/>
<keyword evidence="1" id="KW-0472">Membrane</keyword>
<name>A0A6A4GRR7_9AGAR</name>
<sequence>MQSLPLVANIQHSLPMLDTCRRFPINWRIDLIAALYLRKHPYHVWTHFPILIVLFLLYSFVFLTELLYCYTY</sequence>
<gene>
    <name evidence="2" type="ORF">BT96DRAFT_443222</name>
</gene>
<organism evidence="2 3">
    <name type="scientific">Gymnopus androsaceus JB14</name>
    <dbReference type="NCBI Taxonomy" id="1447944"/>
    <lineage>
        <taxon>Eukaryota</taxon>
        <taxon>Fungi</taxon>
        <taxon>Dikarya</taxon>
        <taxon>Basidiomycota</taxon>
        <taxon>Agaricomycotina</taxon>
        <taxon>Agaricomycetes</taxon>
        <taxon>Agaricomycetidae</taxon>
        <taxon>Agaricales</taxon>
        <taxon>Marasmiineae</taxon>
        <taxon>Omphalotaceae</taxon>
        <taxon>Gymnopus</taxon>
    </lineage>
</organism>
<accession>A0A6A4GRR7</accession>
<keyword evidence="1" id="KW-0812">Transmembrane</keyword>
<dbReference type="EMBL" id="ML769759">
    <property type="protein sequence ID" value="KAE9388136.1"/>
    <property type="molecule type" value="Genomic_DNA"/>
</dbReference>
<protein>
    <submittedName>
        <fullName evidence="2">Uncharacterized protein</fullName>
    </submittedName>
</protein>
<evidence type="ECO:0000256" key="1">
    <source>
        <dbReference type="SAM" id="Phobius"/>
    </source>
</evidence>
<feature type="transmembrane region" description="Helical" evidence="1">
    <location>
        <begin position="48"/>
        <end position="70"/>
    </location>
</feature>
<keyword evidence="3" id="KW-1185">Reference proteome</keyword>
<keyword evidence="1" id="KW-1133">Transmembrane helix</keyword>
<evidence type="ECO:0000313" key="2">
    <source>
        <dbReference type="EMBL" id="KAE9388136.1"/>
    </source>
</evidence>
<proteinExistence type="predicted"/>
<evidence type="ECO:0000313" key="3">
    <source>
        <dbReference type="Proteomes" id="UP000799118"/>
    </source>
</evidence>
<dbReference type="Proteomes" id="UP000799118">
    <property type="component" value="Unassembled WGS sequence"/>
</dbReference>